<organism evidence="1 2">
    <name type="scientific">Massilia horti</name>
    <dbReference type="NCBI Taxonomy" id="2562153"/>
    <lineage>
        <taxon>Bacteria</taxon>
        <taxon>Pseudomonadati</taxon>
        <taxon>Pseudomonadota</taxon>
        <taxon>Betaproteobacteria</taxon>
        <taxon>Burkholderiales</taxon>
        <taxon>Oxalobacteraceae</taxon>
        <taxon>Telluria group</taxon>
        <taxon>Massilia</taxon>
    </lineage>
</organism>
<dbReference type="OrthoDB" id="5413160at2"/>
<comment type="caution">
    <text evidence="1">The sequence shown here is derived from an EMBL/GenBank/DDBJ whole genome shotgun (WGS) entry which is preliminary data.</text>
</comment>
<evidence type="ECO:0000313" key="1">
    <source>
        <dbReference type="EMBL" id="TFW30925.1"/>
    </source>
</evidence>
<dbReference type="PANTHER" id="PTHR35868">
    <property type="entry name" value="DUF2804 DOMAIN-CONTAINING PROTEIN-RELATED"/>
    <property type="match status" value="1"/>
</dbReference>
<dbReference type="EMBL" id="SPUM01000103">
    <property type="protein sequence ID" value="TFW30925.1"/>
    <property type="molecule type" value="Genomic_DNA"/>
</dbReference>
<accession>A0A4Y9SWF2</accession>
<evidence type="ECO:0000313" key="2">
    <source>
        <dbReference type="Proteomes" id="UP000297258"/>
    </source>
</evidence>
<protein>
    <submittedName>
        <fullName evidence="1">DUF2804 domain-containing protein</fullName>
    </submittedName>
</protein>
<dbReference type="Pfam" id="PF10974">
    <property type="entry name" value="DUF2804"/>
    <property type="match status" value="1"/>
</dbReference>
<reference evidence="1 2" key="1">
    <citation type="submission" date="2019-03" db="EMBL/GenBank/DDBJ databases">
        <title>Draft genome of Massilia hortus sp. nov., a novel bacterial species of the Oxalobacteraceae family.</title>
        <authorList>
            <person name="Peta V."/>
            <person name="Raths R."/>
            <person name="Bucking H."/>
        </authorList>
    </citation>
    <scope>NUCLEOTIDE SEQUENCE [LARGE SCALE GENOMIC DNA]</scope>
    <source>
        <strain evidence="1 2">ONC3</strain>
    </source>
</reference>
<dbReference type="SUPFAM" id="SSF159245">
    <property type="entry name" value="AttH-like"/>
    <property type="match status" value="1"/>
</dbReference>
<dbReference type="RefSeq" id="WP_135190587.1">
    <property type="nucleotide sequence ID" value="NZ_SPUM01000103.1"/>
</dbReference>
<keyword evidence="2" id="KW-1185">Reference proteome</keyword>
<dbReference type="InterPro" id="IPR021243">
    <property type="entry name" value="DUF2804"/>
</dbReference>
<dbReference type="AlphaFoldDB" id="A0A4Y9SWF2"/>
<sequence length="330" mass="36197">MNLPYAPRELVGTDGKPCFGLYRGVTVGFGWDALAAPFLPGGFSRRLRHKRWHFVTLSTDELFCGLAIVDAGWVHSAFAYAFDRTRREVVASVSPIGLPGVSASVGTHACAPCRFRSGGGGIDIELHPHGQGGYQLRLQARNFRIDALYRGKSQRLLAVRQVEGGTVHATQKSTALRLSGVVHAGGRSYCLDGGIASFDYSNGMLGRTSDWHWVSAHSREVGINLQAGYFGASENALWLDGAIIPLGAARFDAQGTQPLTPWRVRTDDGLVDLQFTPEGMRRDVKQLLLASSRLRQQFGTFEGWVKAAPDAPVREVRRLTGLTEEYRARW</sequence>
<gene>
    <name evidence="1" type="ORF">E4O92_15225</name>
</gene>
<dbReference type="PANTHER" id="PTHR35868:SF4">
    <property type="entry name" value="DUF2804 DOMAIN-CONTAINING PROTEIN"/>
    <property type="match status" value="1"/>
</dbReference>
<proteinExistence type="predicted"/>
<name>A0A4Y9SWF2_9BURK</name>
<dbReference type="Proteomes" id="UP000297258">
    <property type="component" value="Unassembled WGS sequence"/>
</dbReference>